<dbReference type="SMART" id="SM00418">
    <property type="entry name" value="HTH_ARSR"/>
    <property type="match status" value="1"/>
</dbReference>
<dbReference type="SUPFAM" id="SSF46785">
    <property type="entry name" value="Winged helix' DNA-binding domain"/>
    <property type="match status" value="1"/>
</dbReference>
<comment type="caution">
    <text evidence="5">The sequence shown here is derived from an EMBL/GenBank/DDBJ whole genome shotgun (WGS) entry which is preliminary data.</text>
</comment>
<dbReference type="InterPro" id="IPR001845">
    <property type="entry name" value="HTH_ArsR_DNA-bd_dom"/>
</dbReference>
<keyword evidence="1" id="KW-0805">Transcription regulation</keyword>
<evidence type="ECO:0000256" key="3">
    <source>
        <dbReference type="ARBA" id="ARBA00023163"/>
    </source>
</evidence>
<proteinExistence type="predicted"/>
<evidence type="ECO:0000256" key="1">
    <source>
        <dbReference type="ARBA" id="ARBA00023015"/>
    </source>
</evidence>
<protein>
    <submittedName>
        <fullName evidence="5">Helix-turn-helix domain-containing protein</fullName>
    </submittedName>
</protein>
<keyword evidence="6" id="KW-1185">Reference proteome</keyword>
<dbReference type="Gene3D" id="1.10.10.10">
    <property type="entry name" value="Winged helix-like DNA-binding domain superfamily/Winged helix DNA-binding domain"/>
    <property type="match status" value="1"/>
</dbReference>
<keyword evidence="3" id="KW-0804">Transcription</keyword>
<dbReference type="EMBL" id="JAXCEI010000001">
    <property type="protein sequence ID" value="MFA1537836.1"/>
    <property type="molecule type" value="Genomic_DNA"/>
</dbReference>
<dbReference type="PANTHER" id="PTHR43132:SF6">
    <property type="entry name" value="HTH-TYPE TRANSCRIPTIONAL REPRESSOR CZRA"/>
    <property type="match status" value="1"/>
</dbReference>
<dbReference type="InterPro" id="IPR011991">
    <property type="entry name" value="ArsR-like_HTH"/>
</dbReference>
<organism evidence="5 6">
    <name type="scientific">Actinomadura monticuli</name>
    <dbReference type="NCBI Taxonomy" id="3097367"/>
    <lineage>
        <taxon>Bacteria</taxon>
        <taxon>Bacillati</taxon>
        <taxon>Actinomycetota</taxon>
        <taxon>Actinomycetes</taxon>
        <taxon>Streptosporangiales</taxon>
        <taxon>Thermomonosporaceae</taxon>
        <taxon>Actinomadura</taxon>
    </lineage>
</organism>
<name>A0ABV4Q3V3_9ACTN</name>
<dbReference type="InterPro" id="IPR036388">
    <property type="entry name" value="WH-like_DNA-bd_sf"/>
</dbReference>
<reference evidence="5 6" key="1">
    <citation type="submission" date="2023-11" db="EMBL/GenBank/DDBJ databases">
        <title>Actinomadura monticuli sp. nov., isolated from volcanic ash.</title>
        <authorList>
            <person name="Lee S.D."/>
            <person name="Yang H."/>
            <person name="Kim I.S."/>
        </authorList>
    </citation>
    <scope>NUCLEOTIDE SEQUENCE [LARGE SCALE GENOMIC DNA]</scope>
    <source>
        <strain evidence="5 6">DLS-62</strain>
    </source>
</reference>
<dbReference type="PANTHER" id="PTHR43132">
    <property type="entry name" value="ARSENICAL RESISTANCE OPERON REPRESSOR ARSR-RELATED"/>
    <property type="match status" value="1"/>
</dbReference>
<accession>A0ABV4Q3V3</accession>
<dbReference type="CDD" id="cd00090">
    <property type="entry name" value="HTH_ARSR"/>
    <property type="match status" value="1"/>
</dbReference>
<evidence type="ECO:0000259" key="4">
    <source>
        <dbReference type="SMART" id="SM00418"/>
    </source>
</evidence>
<evidence type="ECO:0000256" key="2">
    <source>
        <dbReference type="ARBA" id="ARBA00023125"/>
    </source>
</evidence>
<feature type="domain" description="HTH arsR-type" evidence="4">
    <location>
        <begin position="248"/>
        <end position="321"/>
    </location>
</feature>
<dbReference type="InterPro" id="IPR051011">
    <property type="entry name" value="Metal_resp_trans_reg"/>
</dbReference>
<gene>
    <name evidence="5" type="ORF">SM611_02750</name>
</gene>
<evidence type="ECO:0000313" key="5">
    <source>
        <dbReference type="EMBL" id="MFA1537836.1"/>
    </source>
</evidence>
<evidence type="ECO:0000313" key="6">
    <source>
        <dbReference type="Proteomes" id="UP001569963"/>
    </source>
</evidence>
<dbReference type="RefSeq" id="WP_371947164.1">
    <property type="nucleotide sequence ID" value="NZ_JAXCEI010000001.1"/>
</dbReference>
<dbReference type="InterPro" id="IPR036390">
    <property type="entry name" value="WH_DNA-bd_sf"/>
</dbReference>
<dbReference type="Pfam" id="PF12840">
    <property type="entry name" value="HTH_20"/>
    <property type="match status" value="1"/>
</dbReference>
<dbReference type="Proteomes" id="UP001569963">
    <property type="component" value="Unassembled WGS sequence"/>
</dbReference>
<keyword evidence="2" id="KW-0238">DNA-binding</keyword>
<sequence>MIRIDLGPDGLARTRFAISPVRAANELLFMLWHHPHLLGRQWQRRAGEALRVHRLELLAAVSGRGPYCYSPDFVSPVPEAYERTPEAELHRVAVTSMERVGREMGNALDRSGDVGTSRTLVRNALDRGERHFAELLAGQLEQFWTAALAPHWPHIRARLEDDVAHRADAIARDGFAQMIEGLGPTVRWREGGLDIDRLHRRRISAEAAVFTPTVFLHHTMYDVHKDDLAPQTPLISYPAISTASVPPRPLDELVGATRAWLLAELATPRSTTELAERLHLTPGTVSYHLQVLHRAGLVHRTRRSRHVLYQRVHRARGATVQE</sequence>